<dbReference type="EMBL" id="JADBEO010000005">
    <property type="protein sequence ID" value="MDR4305678.1"/>
    <property type="molecule type" value="Genomic_DNA"/>
</dbReference>
<organism evidence="2 3">
    <name type="scientific">Chelatococcus sambhunathii</name>
    <dbReference type="NCBI Taxonomy" id="363953"/>
    <lineage>
        <taxon>Bacteria</taxon>
        <taxon>Pseudomonadati</taxon>
        <taxon>Pseudomonadota</taxon>
        <taxon>Alphaproteobacteria</taxon>
        <taxon>Hyphomicrobiales</taxon>
        <taxon>Chelatococcaceae</taxon>
        <taxon>Chelatococcus</taxon>
    </lineage>
</organism>
<name>A0ABU1DC45_9HYPH</name>
<feature type="transmembrane region" description="Helical" evidence="1">
    <location>
        <begin position="39"/>
        <end position="60"/>
    </location>
</feature>
<keyword evidence="1" id="KW-1133">Transmembrane helix</keyword>
<keyword evidence="1" id="KW-0472">Membrane</keyword>
<evidence type="ECO:0000313" key="2">
    <source>
        <dbReference type="EMBL" id="MDR4305678.1"/>
    </source>
</evidence>
<evidence type="ECO:0000256" key="1">
    <source>
        <dbReference type="SAM" id="Phobius"/>
    </source>
</evidence>
<proteinExistence type="predicted"/>
<keyword evidence="1" id="KW-0812">Transmembrane</keyword>
<gene>
    <name evidence="2" type="ORF">IHQ68_03450</name>
</gene>
<reference evidence="2" key="1">
    <citation type="submission" date="2020-10" db="EMBL/GenBank/DDBJ databases">
        <authorList>
            <person name="Abbas A."/>
            <person name="Razzaq R."/>
            <person name="Waqas M."/>
            <person name="Abbas N."/>
            <person name="Nielsen T.K."/>
            <person name="Hansen L.H."/>
            <person name="Hussain S."/>
            <person name="Shahid M."/>
        </authorList>
    </citation>
    <scope>NUCLEOTIDE SEQUENCE</scope>
    <source>
        <strain evidence="2">S14</strain>
    </source>
</reference>
<protein>
    <submittedName>
        <fullName evidence="2">DUF378 domain-containing protein</fullName>
    </submittedName>
</protein>
<accession>A0ABU1DC45</accession>
<keyword evidence="3" id="KW-1185">Reference proteome</keyword>
<dbReference type="InterPro" id="IPR007211">
    <property type="entry name" value="DUF378"/>
</dbReference>
<dbReference type="PANTHER" id="PTHR37304">
    <property type="entry name" value="MEMBRANE PROTEIN-RELATED"/>
    <property type="match status" value="1"/>
</dbReference>
<evidence type="ECO:0000313" key="3">
    <source>
        <dbReference type="Proteomes" id="UP001181622"/>
    </source>
</evidence>
<dbReference type="RefSeq" id="WP_309388878.1">
    <property type="nucleotide sequence ID" value="NZ_JADBEO010000005.1"/>
</dbReference>
<dbReference type="Proteomes" id="UP001181622">
    <property type="component" value="Unassembled WGS sequence"/>
</dbReference>
<dbReference type="Pfam" id="PF04070">
    <property type="entry name" value="DUF378"/>
    <property type="match status" value="1"/>
</dbReference>
<sequence length="74" mass="7570">MHVIRAIALVLLIVGGLNWGLVGLFQFDLVAAIFGAGSLLARVVYVLVGLAALISFGPLLTETKRAGSGHAGAL</sequence>
<comment type="caution">
    <text evidence="2">The sequence shown here is derived from an EMBL/GenBank/DDBJ whole genome shotgun (WGS) entry which is preliminary data.</text>
</comment>
<dbReference type="PANTHER" id="PTHR37304:SF1">
    <property type="entry name" value="MEMBRANE PROTEIN"/>
    <property type="match status" value="1"/>
</dbReference>
<feature type="transmembrane region" description="Helical" evidence="1">
    <location>
        <begin position="7"/>
        <end position="27"/>
    </location>
</feature>